<proteinExistence type="predicted"/>
<accession>A0ABW4B2D4</accession>
<evidence type="ECO:0000256" key="1">
    <source>
        <dbReference type="ARBA" id="ARBA00022801"/>
    </source>
</evidence>
<dbReference type="InterPro" id="IPR013094">
    <property type="entry name" value="AB_hydrolase_3"/>
</dbReference>
<dbReference type="InterPro" id="IPR050300">
    <property type="entry name" value="GDXG_lipolytic_enzyme"/>
</dbReference>
<comment type="caution">
    <text evidence="3">The sequence shown here is derived from an EMBL/GenBank/DDBJ whole genome shotgun (WGS) entry which is preliminary data.</text>
</comment>
<dbReference type="InterPro" id="IPR029058">
    <property type="entry name" value="AB_hydrolase_fold"/>
</dbReference>
<dbReference type="GO" id="GO:0016787">
    <property type="term" value="F:hydrolase activity"/>
    <property type="evidence" value="ECO:0007669"/>
    <property type="project" value="UniProtKB-KW"/>
</dbReference>
<dbReference type="RefSeq" id="WP_377366874.1">
    <property type="nucleotide sequence ID" value="NZ_JBHTMN010000011.1"/>
</dbReference>
<organism evidence="3 4">
    <name type="scientific">Rhodanobacter aciditrophus</name>
    <dbReference type="NCBI Taxonomy" id="1623218"/>
    <lineage>
        <taxon>Bacteria</taxon>
        <taxon>Pseudomonadati</taxon>
        <taxon>Pseudomonadota</taxon>
        <taxon>Gammaproteobacteria</taxon>
        <taxon>Lysobacterales</taxon>
        <taxon>Rhodanobacteraceae</taxon>
        <taxon>Rhodanobacter</taxon>
    </lineage>
</organism>
<feature type="domain" description="Alpha/beta hydrolase fold-3" evidence="2">
    <location>
        <begin position="82"/>
        <end position="280"/>
    </location>
</feature>
<dbReference type="PANTHER" id="PTHR48081">
    <property type="entry name" value="AB HYDROLASE SUPERFAMILY PROTEIN C4A8.06C"/>
    <property type="match status" value="1"/>
</dbReference>
<dbReference type="Proteomes" id="UP001597059">
    <property type="component" value="Unassembled WGS sequence"/>
</dbReference>
<dbReference type="Gene3D" id="3.40.50.1820">
    <property type="entry name" value="alpha/beta hydrolase"/>
    <property type="match status" value="1"/>
</dbReference>
<dbReference type="Pfam" id="PF07859">
    <property type="entry name" value="Abhydrolase_3"/>
    <property type="match status" value="1"/>
</dbReference>
<name>A0ABW4B2D4_9GAMM</name>
<protein>
    <submittedName>
        <fullName evidence="3">Alpha/beta hydrolase</fullName>
    </submittedName>
</protein>
<reference evidence="4" key="1">
    <citation type="journal article" date="2019" name="Int. J. Syst. Evol. Microbiol.">
        <title>The Global Catalogue of Microorganisms (GCM) 10K type strain sequencing project: providing services to taxonomists for standard genome sequencing and annotation.</title>
        <authorList>
            <consortium name="The Broad Institute Genomics Platform"/>
            <consortium name="The Broad Institute Genome Sequencing Center for Infectious Disease"/>
            <person name="Wu L."/>
            <person name="Ma J."/>
        </authorList>
    </citation>
    <scope>NUCLEOTIDE SEQUENCE [LARGE SCALE GENOMIC DNA]</scope>
    <source>
        <strain evidence="4">JCM 30774</strain>
    </source>
</reference>
<dbReference type="PANTHER" id="PTHR48081:SF31">
    <property type="entry name" value="STERYL ACETYL HYDROLASE MUG81-RELATED"/>
    <property type="match status" value="1"/>
</dbReference>
<evidence type="ECO:0000259" key="2">
    <source>
        <dbReference type="Pfam" id="PF07859"/>
    </source>
</evidence>
<keyword evidence="1 3" id="KW-0378">Hydrolase</keyword>
<dbReference type="EMBL" id="JBHTMN010000011">
    <property type="protein sequence ID" value="MFD1383520.1"/>
    <property type="molecule type" value="Genomic_DNA"/>
</dbReference>
<sequence length="305" mass="34116">MKARLQRSPIAKLGQIILEGIHLGKPVSLTSLEELSRNTDLQAVEVLSNSDRYQSITIHNSYYGEVQCTWLNREKAAEEGVLVYFHGGGFVAGVMGSQWRWISELVLSTNKAAAVLHYTKFPTTCSYDMMTKQCLSVLTTMYQSGDLYGNWSIAGDSSGGSLVLSLLGKLSKNTGLVFAPRGVLLMSPWTNRQDWPNYEDASNFKDLVLDVRWLNWMSSQLDHTAPVMSWSNLKMLGVEFFILSGSREVFLPATRALKREIDGAGVTCLYHEEREAVHAYPLFVGDKQANKAIAQQARWLRSLPN</sequence>
<evidence type="ECO:0000313" key="4">
    <source>
        <dbReference type="Proteomes" id="UP001597059"/>
    </source>
</evidence>
<keyword evidence="4" id="KW-1185">Reference proteome</keyword>
<evidence type="ECO:0000313" key="3">
    <source>
        <dbReference type="EMBL" id="MFD1383520.1"/>
    </source>
</evidence>
<dbReference type="SUPFAM" id="SSF53474">
    <property type="entry name" value="alpha/beta-Hydrolases"/>
    <property type="match status" value="1"/>
</dbReference>
<gene>
    <name evidence="3" type="ORF">ACFQ45_09090</name>
</gene>